<comment type="caution">
    <text evidence="2">The sequence shown here is derived from an EMBL/GenBank/DDBJ whole genome shotgun (WGS) entry which is preliminary data.</text>
</comment>
<dbReference type="RefSeq" id="WP_247230548.1">
    <property type="nucleotide sequence ID" value="NZ_JALKHS010000006.1"/>
</dbReference>
<feature type="compositionally biased region" description="Basic and acidic residues" evidence="1">
    <location>
        <begin position="34"/>
        <end position="45"/>
    </location>
</feature>
<sequence length="64" mass="7362">MADIINLRQARKVKARRDKERVASANRAKFGQTKAEREARRAEEARVERLLDGSRRDGDVDPVE</sequence>
<reference evidence="2 3" key="1">
    <citation type="submission" date="2022-04" db="EMBL/GenBank/DDBJ databases">
        <authorList>
            <person name="Huq M.A."/>
        </authorList>
    </citation>
    <scope>NUCLEOTIDE SEQUENCE [LARGE SCALE GENOMIC DNA]</scope>
    <source>
        <strain evidence="2 3">MAH-33</strain>
    </source>
</reference>
<dbReference type="EMBL" id="JALKHS010000006">
    <property type="protein sequence ID" value="MCK0530887.1"/>
    <property type="molecule type" value="Genomic_DNA"/>
</dbReference>
<dbReference type="InterPro" id="IPR025227">
    <property type="entry name" value="DUF4169"/>
</dbReference>
<evidence type="ECO:0000256" key="1">
    <source>
        <dbReference type="SAM" id="MobiDB-lite"/>
    </source>
</evidence>
<dbReference type="Proteomes" id="UP001203512">
    <property type="component" value="Unassembled WGS sequence"/>
</dbReference>
<organism evidence="2 3">
    <name type="scientific">Sphingobium agri</name>
    <dbReference type="NCBI Taxonomy" id="2933566"/>
    <lineage>
        <taxon>Bacteria</taxon>
        <taxon>Pseudomonadati</taxon>
        <taxon>Pseudomonadota</taxon>
        <taxon>Alphaproteobacteria</taxon>
        <taxon>Sphingomonadales</taxon>
        <taxon>Sphingomonadaceae</taxon>
        <taxon>Sphingobium</taxon>
    </lineage>
</organism>
<feature type="region of interest" description="Disordered" evidence="1">
    <location>
        <begin position="1"/>
        <end position="45"/>
    </location>
</feature>
<protein>
    <submittedName>
        <fullName evidence="2">DUF4169 family protein</fullName>
    </submittedName>
</protein>
<evidence type="ECO:0000313" key="3">
    <source>
        <dbReference type="Proteomes" id="UP001203512"/>
    </source>
</evidence>
<dbReference type="Pfam" id="PF13770">
    <property type="entry name" value="DUF4169"/>
    <property type="match status" value="1"/>
</dbReference>
<gene>
    <name evidence="2" type="ORF">MU848_04740</name>
</gene>
<accession>A0ABT0DUU5</accession>
<proteinExistence type="predicted"/>
<evidence type="ECO:0000313" key="2">
    <source>
        <dbReference type="EMBL" id="MCK0530887.1"/>
    </source>
</evidence>
<keyword evidence="3" id="KW-1185">Reference proteome</keyword>
<name>A0ABT0DUU5_9SPHN</name>